<comment type="caution">
    <text evidence="1">The sequence shown here is derived from an EMBL/GenBank/DDBJ whole genome shotgun (WGS) entry which is preliminary data.</text>
</comment>
<organism evidence="1 2">
    <name type="scientific">Algoriphagus oliviformis</name>
    <dbReference type="NCBI Taxonomy" id="2811231"/>
    <lineage>
        <taxon>Bacteria</taxon>
        <taxon>Pseudomonadati</taxon>
        <taxon>Bacteroidota</taxon>
        <taxon>Cytophagia</taxon>
        <taxon>Cytophagales</taxon>
        <taxon>Cyclobacteriaceae</taxon>
        <taxon>Algoriphagus</taxon>
    </lineage>
</organism>
<evidence type="ECO:0000313" key="1">
    <source>
        <dbReference type="EMBL" id="MBN7813478.1"/>
    </source>
</evidence>
<gene>
    <name evidence="1" type="ORF">J0A68_21155</name>
</gene>
<proteinExistence type="predicted"/>
<evidence type="ECO:0000313" key="2">
    <source>
        <dbReference type="Proteomes" id="UP000664317"/>
    </source>
</evidence>
<reference evidence="1 2" key="1">
    <citation type="submission" date="2021-03" db="EMBL/GenBank/DDBJ databases">
        <title>novel species isolated from a fishpond in China.</title>
        <authorList>
            <person name="Lu H."/>
            <person name="Cai Z."/>
        </authorList>
    </citation>
    <scope>NUCLEOTIDE SEQUENCE [LARGE SCALE GENOMIC DNA]</scope>
    <source>
        <strain evidence="1 2">H41</strain>
    </source>
</reference>
<evidence type="ECO:0008006" key="3">
    <source>
        <dbReference type="Google" id="ProtNLM"/>
    </source>
</evidence>
<sequence length="106" mass="11752">MPLQESKDQGNEIILVLKPHSGVSVKEGAFHSADKAQTELVNRQLKDSEATVRKISIPAQEQSSAATEYYQILLSGDPAKLLENLKKQEWIESVYLKPKSEDPGGF</sequence>
<protein>
    <recommendedName>
        <fullName evidence="3">SPOR domain-containing protein</fullName>
    </recommendedName>
</protein>
<dbReference type="Proteomes" id="UP000664317">
    <property type="component" value="Unassembled WGS sequence"/>
</dbReference>
<accession>A0ABS3C8P1</accession>
<dbReference type="EMBL" id="JAFKCT010000014">
    <property type="protein sequence ID" value="MBN7813478.1"/>
    <property type="molecule type" value="Genomic_DNA"/>
</dbReference>
<name>A0ABS3C8P1_9BACT</name>
<keyword evidence="2" id="KW-1185">Reference proteome</keyword>
<dbReference type="RefSeq" id="WP_206580254.1">
    <property type="nucleotide sequence ID" value="NZ_JAFKCT010000014.1"/>
</dbReference>